<dbReference type="EMBL" id="CAICTM010000278">
    <property type="protein sequence ID" value="CAB9506785.1"/>
    <property type="molecule type" value="Genomic_DNA"/>
</dbReference>
<reference evidence="3" key="1">
    <citation type="submission" date="2020-06" db="EMBL/GenBank/DDBJ databases">
        <authorList>
            <consortium name="Plant Systems Biology data submission"/>
        </authorList>
    </citation>
    <scope>NUCLEOTIDE SEQUENCE</scope>
    <source>
        <strain evidence="3">D6</strain>
    </source>
</reference>
<sequence length="173" mass="20513">MLFSPSSNTKNNNTIILYWTPPVRPYDDDWKPVKMDMKKIRKKIRKKHRAPKTKVKKPWANVDLYRLRHLQEQAEEEKQRAKNWRNFWKQQKEQLIQRHETILVQQAQMQAQQANQQIQAKNANVTQDVTWISNDVNATDSNLSGNNETQQLDSEEEDEDDPDDNQSAQENIT</sequence>
<dbReference type="Proteomes" id="UP001153069">
    <property type="component" value="Unassembled WGS sequence"/>
</dbReference>
<feature type="compositionally biased region" description="Acidic residues" evidence="2">
    <location>
        <begin position="153"/>
        <end position="164"/>
    </location>
</feature>
<keyword evidence="1" id="KW-0175">Coiled coil</keyword>
<evidence type="ECO:0000313" key="3">
    <source>
        <dbReference type="EMBL" id="CAB9506785.1"/>
    </source>
</evidence>
<feature type="region of interest" description="Disordered" evidence="2">
    <location>
        <begin position="136"/>
        <end position="173"/>
    </location>
</feature>
<proteinExistence type="predicted"/>
<evidence type="ECO:0000256" key="1">
    <source>
        <dbReference type="SAM" id="Coils"/>
    </source>
</evidence>
<feature type="compositionally biased region" description="Polar residues" evidence="2">
    <location>
        <begin position="136"/>
        <end position="152"/>
    </location>
</feature>
<comment type="caution">
    <text evidence="3">The sequence shown here is derived from an EMBL/GenBank/DDBJ whole genome shotgun (WGS) entry which is preliminary data.</text>
</comment>
<evidence type="ECO:0000256" key="2">
    <source>
        <dbReference type="SAM" id="MobiDB-lite"/>
    </source>
</evidence>
<accession>A0A9N8HBZ6</accession>
<organism evidence="3 4">
    <name type="scientific">Seminavis robusta</name>
    <dbReference type="NCBI Taxonomy" id="568900"/>
    <lineage>
        <taxon>Eukaryota</taxon>
        <taxon>Sar</taxon>
        <taxon>Stramenopiles</taxon>
        <taxon>Ochrophyta</taxon>
        <taxon>Bacillariophyta</taxon>
        <taxon>Bacillariophyceae</taxon>
        <taxon>Bacillariophycidae</taxon>
        <taxon>Naviculales</taxon>
        <taxon>Naviculaceae</taxon>
        <taxon>Seminavis</taxon>
    </lineage>
</organism>
<dbReference type="AlphaFoldDB" id="A0A9N8HBZ6"/>
<protein>
    <submittedName>
        <fullName evidence="3">Uncharacterized protein</fullName>
    </submittedName>
</protein>
<feature type="coiled-coil region" evidence="1">
    <location>
        <begin position="67"/>
        <end position="124"/>
    </location>
</feature>
<name>A0A9N8HBZ6_9STRA</name>
<keyword evidence="4" id="KW-1185">Reference proteome</keyword>
<evidence type="ECO:0000313" key="4">
    <source>
        <dbReference type="Proteomes" id="UP001153069"/>
    </source>
</evidence>
<gene>
    <name evidence="3" type="ORF">SEMRO_279_G106700.1</name>
</gene>